<dbReference type="AlphaFoldDB" id="A0A1I7WXG1"/>
<sequence length="105" mass="12098">MRCGFRYDKLVIIKIKIIDMNNPLQSSVFEEHGSDPVSDENIDEMQSTGLKHKYDIVAVYMLIYSICVLNRIHFELRDHYPQVILEIGCGSGIVSAFLNLVYIYP</sequence>
<keyword evidence="1" id="KW-0812">Transmembrane</keyword>
<dbReference type="SUPFAM" id="SSF53335">
    <property type="entry name" value="S-adenosyl-L-methionine-dependent methyltransferases"/>
    <property type="match status" value="1"/>
</dbReference>
<feature type="transmembrane region" description="Helical" evidence="1">
    <location>
        <begin position="84"/>
        <end position="104"/>
    </location>
</feature>
<feature type="transmembrane region" description="Helical" evidence="1">
    <location>
        <begin position="54"/>
        <end position="72"/>
    </location>
</feature>
<evidence type="ECO:0000313" key="2">
    <source>
        <dbReference type="Proteomes" id="UP000095283"/>
    </source>
</evidence>
<evidence type="ECO:0000256" key="1">
    <source>
        <dbReference type="SAM" id="Phobius"/>
    </source>
</evidence>
<keyword evidence="2" id="KW-1185">Reference proteome</keyword>
<evidence type="ECO:0000313" key="3">
    <source>
        <dbReference type="WBParaSite" id="Hba_09914"/>
    </source>
</evidence>
<reference evidence="3" key="1">
    <citation type="submission" date="2016-11" db="UniProtKB">
        <authorList>
            <consortium name="WormBaseParasite"/>
        </authorList>
    </citation>
    <scope>IDENTIFICATION</scope>
</reference>
<accession>A0A1I7WXG1</accession>
<dbReference type="InterPro" id="IPR029063">
    <property type="entry name" value="SAM-dependent_MTases_sf"/>
</dbReference>
<keyword evidence="1" id="KW-1133">Transmembrane helix</keyword>
<name>A0A1I7WXG1_HETBA</name>
<keyword evidence="1" id="KW-0472">Membrane</keyword>
<protein>
    <submittedName>
        <fullName evidence="3">MTS domain-containing protein</fullName>
    </submittedName>
</protein>
<dbReference type="WBParaSite" id="Hba_09914">
    <property type="protein sequence ID" value="Hba_09914"/>
    <property type="gene ID" value="Hba_09914"/>
</dbReference>
<organism evidence="2 3">
    <name type="scientific">Heterorhabditis bacteriophora</name>
    <name type="common">Entomopathogenic nematode worm</name>
    <dbReference type="NCBI Taxonomy" id="37862"/>
    <lineage>
        <taxon>Eukaryota</taxon>
        <taxon>Metazoa</taxon>
        <taxon>Ecdysozoa</taxon>
        <taxon>Nematoda</taxon>
        <taxon>Chromadorea</taxon>
        <taxon>Rhabditida</taxon>
        <taxon>Rhabditina</taxon>
        <taxon>Rhabditomorpha</taxon>
        <taxon>Strongyloidea</taxon>
        <taxon>Heterorhabditidae</taxon>
        <taxon>Heterorhabditis</taxon>
    </lineage>
</organism>
<dbReference type="Proteomes" id="UP000095283">
    <property type="component" value="Unplaced"/>
</dbReference>
<proteinExistence type="predicted"/>